<accession>A0A412PIP2</accession>
<feature type="domain" description="CpXC" evidence="1">
    <location>
        <begin position="14"/>
        <end position="143"/>
    </location>
</feature>
<evidence type="ECO:0000313" key="2">
    <source>
        <dbReference type="EMBL" id="RGT58057.1"/>
    </source>
</evidence>
<dbReference type="AlphaFoldDB" id="A0A412PIP2"/>
<gene>
    <name evidence="2" type="ORF">DWX20_03155</name>
</gene>
<dbReference type="EMBL" id="QRWX01000001">
    <property type="protein sequence ID" value="RGT58057.1"/>
    <property type="molecule type" value="Genomic_DNA"/>
</dbReference>
<dbReference type="RefSeq" id="WP_118764450.1">
    <property type="nucleotide sequence ID" value="NZ_CABJCF010000001.1"/>
</dbReference>
<evidence type="ECO:0000259" key="1">
    <source>
        <dbReference type="Pfam" id="PF14353"/>
    </source>
</evidence>
<reference evidence="2 3" key="1">
    <citation type="submission" date="2018-08" db="EMBL/GenBank/DDBJ databases">
        <title>A genome reference for cultivated species of the human gut microbiota.</title>
        <authorList>
            <person name="Zou Y."/>
            <person name="Xue W."/>
            <person name="Luo G."/>
        </authorList>
    </citation>
    <scope>NUCLEOTIDE SEQUENCE [LARGE SCALE GENOMIC DNA]</scope>
    <source>
        <strain evidence="2 3">AF18-46</strain>
    </source>
</reference>
<protein>
    <recommendedName>
        <fullName evidence="1">CpXC domain-containing protein</fullName>
    </recommendedName>
</protein>
<name>A0A412PIP2_9FIRM</name>
<dbReference type="Pfam" id="PF14353">
    <property type="entry name" value="CpXC"/>
    <property type="match status" value="1"/>
</dbReference>
<comment type="caution">
    <text evidence="2">The sequence shown here is derived from an EMBL/GenBank/DDBJ whole genome shotgun (WGS) entry which is preliminary data.</text>
</comment>
<evidence type="ECO:0000313" key="3">
    <source>
        <dbReference type="Proteomes" id="UP000284731"/>
    </source>
</evidence>
<organism evidence="2 3">
    <name type="scientific">Solobacterium moorei</name>
    <dbReference type="NCBI Taxonomy" id="102148"/>
    <lineage>
        <taxon>Bacteria</taxon>
        <taxon>Bacillati</taxon>
        <taxon>Bacillota</taxon>
        <taxon>Erysipelotrichia</taxon>
        <taxon>Erysipelotrichales</taxon>
        <taxon>Erysipelotrichaceae</taxon>
        <taxon>Solobacterium</taxon>
    </lineage>
</organism>
<dbReference type="Proteomes" id="UP000284731">
    <property type="component" value="Unassembled WGS sequence"/>
</dbReference>
<sequence length="232" mass="26963">MFKRAEMNTYEAEITCHSCGKKEKVKIKSLIDTALDPSAETSLLRGKLFRHSCSKCHTEQNMLYTCMYHDGSKNLLVGYPDNQKDYEEMNLMFNRRYHRDELDEALNKWIETCTKRIVSSQSDMQEKVLISLLGLDDRIIEIGKYITGDLAKIQSQGLEINHMYFNTRGDGYAFLIQSGEGIVGEVPFTKELYQTLEEHYKSYLAEDESVEIDSYWVSDFLRKVKEKQSQSN</sequence>
<dbReference type="InterPro" id="IPR025682">
    <property type="entry name" value="CpXC_dom"/>
</dbReference>
<proteinExistence type="predicted"/>